<dbReference type="AlphaFoldDB" id="A0A2H1KL24"/>
<dbReference type="InterPro" id="IPR027417">
    <property type="entry name" value="P-loop_NTPase"/>
</dbReference>
<dbReference type="InterPro" id="IPR002543">
    <property type="entry name" value="FtsK_dom"/>
</dbReference>
<evidence type="ECO:0000313" key="7">
    <source>
        <dbReference type="Proteomes" id="UP000234300"/>
    </source>
</evidence>
<dbReference type="KEGG" id="blin:BLSMQ_2719"/>
<dbReference type="EMBL" id="FXYZ01000024">
    <property type="protein sequence ID" value="SMY00421.1"/>
    <property type="molecule type" value="Genomic_DNA"/>
</dbReference>
<dbReference type="SUPFAM" id="SSF52540">
    <property type="entry name" value="P-loop containing nucleoside triphosphate hydrolases"/>
    <property type="match status" value="1"/>
</dbReference>
<dbReference type="GO" id="GO:0005524">
    <property type="term" value="F:ATP binding"/>
    <property type="evidence" value="ECO:0007669"/>
    <property type="project" value="InterPro"/>
</dbReference>
<reference evidence="6" key="2">
    <citation type="submission" date="2016-09" db="EMBL/GenBank/DDBJ databases">
        <title>Complete Genome Sequence of Brevibacterium linens SMQ-1335.</title>
        <authorList>
            <person name="de Melo A.G."/>
            <person name="Labrie S.J."/>
            <person name="Dumaresq J."/>
            <person name="Roberts R.J."/>
            <person name="Tremblay D.M."/>
            <person name="Moineau S."/>
        </authorList>
    </citation>
    <scope>NUCLEOTIDE SEQUENCE [LARGE SCALE GENOMIC DNA]</scope>
    <source>
        <strain evidence="6">SMQ-1335</strain>
    </source>
</reference>
<dbReference type="Proteomes" id="UP000094793">
    <property type="component" value="Chromosome"/>
</dbReference>
<dbReference type="GO" id="GO:0003677">
    <property type="term" value="F:DNA binding"/>
    <property type="evidence" value="ECO:0007669"/>
    <property type="project" value="InterPro"/>
</dbReference>
<evidence type="ECO:0000256" key="1">
    <source>
        <dbReference type="SAM" id="MobiDB-lite"/>
    </source>
</evidence>
<feature type="region of interest" description="Disordered" evidence="1">
    <location>
        <begin position="517"/>
        <end position="579"/>
    </location>
</feature>
<dbReference type="EMBL" id="FXZI01000012">
    <property type="protein sequence ID" value="SMY01430.1"/>
    <property type="molecule type" value="Genomic_DNA"/>
</dbReference>
<accession>A0A2H1KL24</accession>
<dbReference type="EMBL" id="CP017150">
    <property type="protein sequence ID" value="AOP54425.1"/>
    <property type="molecule type" value="Genomic_DNA"/>
</dbReference>
<organism evidence="4 8">
    <name type="scientific">Brevibacterium aurantiacum</name>
    <dbReference type="NCBI Taxonomy" id="273384"/>
    <lineage>
        <taxon>Bacteria</taxon>
        <taxon>Bacillati</taxon>
        <taxon>Actinomycetota</taxon>
        <taxon>Actinomycetes</taxon>
        <taxon>Micrococcales</taxon>
        <taxon>Brevibacteriaceae</taxon>
        <taxon>Brevibacterium</taxon>
    </lineage>
</organism>
<dbReference type="RefSeq" id="WP_069600526.1">
    <property type="nucleotide sequence ID" value="NZ_CP017150.1"/>
</dbReference>
<evidence type="ECO:0000259" key="2">
    <source>
        <dbReference type="Pfam" id="PF01580"/>
    </source>
</evidence>
<proteinExistence type="predicted"/>
<evidence type="ECO:0000313" key="6">
    <source>
        <dbReference type="Proteomes" id="UP000094793"/>
    </source>
</evidence>
<gene>
    <name evidence="4" type="ORF">BAURA63_03442</name>
    <name evidence="5" type="ORF">BAURA86_03063</name>
    <name evidence="3" type="ORF">BLSMQ_2719</name>
</gene>
<evidence type="ECO:0000313" key="3">
    <source>
        <dbReference type="EMBL" id="AOP54425.1"/>
    </source>
</evidence>
<protein>
    <recommendedName>
        <fullName evidence="2">FtsK domain-containing protein</fullName>
    </recommendedName>
</protein>
<name>A0A2H1KL24_BREAU</name>
<dbReference type="OrthoDB" id="5083868at2"/>
<reference evidence="3" key="1">
    <citation type="submission" date="2016-09" db="EMBL/GenBank/DDBJ databases">
        <title>Complete Genome Sequence of Brevibacterium aurantiacum SMQ-1335.</title>
        <authorList>
            <person name="de Melo A.G."/>
            <person name="Labrie S.J."/>
            <person name="Dumaresq J."/>
            <person name="Roberts R.J."/>
            <person name="Tremblay D.M."/>
            <person name="Moineau S."/>
        </authorList>
    </citation>
    <scope>NUCLEOTIDE SEQUENCE</scope>
    <source>
        <strain evidence="3">SMQ-1335</strain>
    </source>
</reference>
<evidence type="ECO:0000313" key="4">
    <source>
        <dbReference type="EMBL" id="SMY00421.1"/>
    </source>
</evidence>
<evidence type="ECO:0000313" key="8">
    <source>
        <dbReference type="Proteomes" id="UP000234327"/>
    </source>
</evidence>
<dbReference type="Gene3D" id="3.40.50.300">
    <property type="entry name" value="P-loop containing nucleotide triphosphate hydrolases"/>
    <property type="match status" value="1"/>
</dbReference>
<dbReference type="Proteomes" id="UP000234300">
    <property type="component" value="Unassembled WGS sequence"/>
</dbReference>
<dbReference type="Proteomes" id="UP000234327">
    <property type="component" value="Unassembled WGS sequence"/>
</dbReference>
<sequence>MSNPNTKELKLPAKFDPAKHAAIMERKVKEELGSDWSISHIDKQRWRLVAVRHTSMTSMNDEGETVVLELANGTKMSDAPAIAARFEKMKPGYYLTKFEPFLKPGRATMQKFDKATKRARGAVANALGVQPWAIVINTRSDGGYDLELPDSYTPSKHDEKLEEVATDIVGGPGWFTRIDPRSLEASIIPSDPPTFSQLIPYPTDAKVTAFAPGSKEWAKIPLGERLPAPGEKHGETFIIDFESGMNSQVGGTSNSGKSVFLNDIVAGVLARGAELAIIDTPAKAVDFEWCKKYVRPEGWGCESIDEAAAVMSKIYAESDKRAKVLKEYGVQNWTQLPADAQEAAKMRPIFLIMDEVTGLWALETVPKGLEKDHPMRIEAQDANTAKEILKLKYSKTAAEMRFVGIKLVLSSQVASTDTGIGTALRTNHQNKILLGVNPTEGNRKLVFPDPAAVPKVPEHIRSNAKVGKGVGTAANEGDEACVFKPYYASTQELGDFLKKFGVPTFEGQRPTRATMEQFVPTSGPSDDGDETAKRRKKMEAEAMIDPETGEKMTPFEYANKQKRLSVRKGDADEMSGENQ</sequence>
<evidence type="ECO:0000313" key="5">
    <source>
        <dbReference type="EMBL" id="SMY01430.1"/>
    </source>
</evidence>
<dbReference type="Pfam" id="PF01580">
    <property type="entry name" value="FtsK_SpoIIIE"/>
    <property type="match status" value="1"/>
</dbReference>
<accession>A0A1D7W619</accession>
<feature type="domain" description="FtsK" evidence="2">
    <location>
        <begin position="233"/>
        <end position="357"/>
    </location>
</feature>
<reference evidence="7 8" key="3">
    <citation type="submission" date="2017-03" db="EMBL/GenBank/DDBJ databases">
        <authorList>
            <person name="Afonso C.L."/>
            <person name="Miller P.J."/>
            <person name="Scott M.A."/>
            <person name="Spackman E."/>
            <person name="Goraichik I."/>
            <person name="Dimitrov K.M."/>
            <person name="Suarez D.L."/>
            <person name="Swayne D.E."/>
        </authorList>
    </citation>
    <scope>NUCLEOTIDE SEQUENCE [LARGE SCALE GENOMIC DNA]</scope>
    <source>
        <strain evidence="4">6</strain>
        <strain evidence="8">6(3)</strain>
        <strain evidence="5">8</strain>
        <strain evidence="7">8(6)</strain>
    </source>
</reference>